<keyword evidence="1" id="KW-1133">Transmembrane helix</keyword>
<dbReference type="Pfam" id="PF07963">
    <property type="entry name" value="N_methyl"/>
    <property type="match status" value="1"/>
</dbReference>
<dbReference type="Gene3D" id="3.30.700.10">
    <property type="entry name" value="Glycoprotein, Type 4 Pilin"/>
    <property type="match status" value="1"/>
</dbReference>
<dbReference type="Proteomes" id="UP000306509">
    <property type="component" value="Unassembled WGS sequence"/>
</dbReference>
<dbReference type="RefSeq" id="WP_138002246.1">
    <property type="nucleotide sequence ID" value="NZ_QGQD01000038.1"/>
</dbReference>
<dbReference type="PROSITE" id="PS00409">
    <property type="entry name" value="PROKAR_NTER_METHYL"/>
    <property type="match status" value="1"/>
</dbReference>
<dbReference type="AlphaFoldDB" id="A0A4U8Q950"/>
<evidence type="ECO:0008006" key="4">
    <source>
        <dbReference type="Google" id="ProtNLM"/>
    </source>
</evidence>
<comment type="caution">
    <text evidence="2">The sequence shown here is derived from an EMBL/GenBank/DDBJ whole genome shotgun (WGS) entry which is preliminary data.</text>
</comment>
<reference evidence="2 3" key="1">
    <citation type="journal article" date="2019" name="Anaerobe">
        <title>Detection of Robinsoniella peoriensis in multiple bone samples of a trauma patient.</title>
        <authorList>
            <person name="Schrottner P."/>
            <person name="Hartwich K."/>
            <person name="Bunk B."/>
            <person name="Schober I."/>
            <person name="Helbig S."/>
            <person name="Rudolph W.W."/>
            <person name="Gunzer F."/>
        </authorList>
    </citation>
    <scope>NUCLEOTIDE SEQUENCE [LARGE SCALE GENOMIC DNA]</scope>
    <source>
        <strain evidence="2 3">DSM 106044</strain>
    </source>
</reference>
<keyword evidence="3" id="KW-1185">Reference proteome</keyword>
<keyword evidence="1" id="KW-0472">Membrane</keyword>
<name>A0A4U8Q950_9FIRM</name>
<protein>
    <recommendedName>
        <fullName evidence="4">Prepilin-type N-terminal cleavage/methylation domain-containing protein</fullName>
    </recommendedName>
</protein>
<dbReference type="SUPFAM" id="SSF54523">
    <property type="entry name" value="Pili subunits"/>
    <property type="match status" value="1"/>
</dbReference>
<sequence>MQKLREKLKNKKGFTLVEMIVVLAIIGILIALVAPNVARIIKDGQETADSARAKNFMTAAQAYATRNVAAGRAIVLPAANQYPGTNVYTIALDSTNLDGALTTFFSVPGTGTPPVPADKDRFIAPGGVAYFTPNDLKGSDTIYLYMTRDGAVMGAVYASGTIVKGVAGVSPGTGVDFSTTALRDGTIATTGVIAPPTTPTP</sequence>
<dbReference type="EMBL" id="QGQD01000038">
    <property type="protein sequence ID" value="TLD01437.1"/>
    <property type="molecule type" value="Genomic_DNA"/>
</dbReference>
<dbReference type="PANTHER" id="PTHR30093">
    <property type="entry name" value="GENERAL SECRETION PATHWAY PROTEIN G"/>
    <property type="match status" value="1"/>
</dbReference>
<evidence type="ECO:0000313" key="2">
    <source>
        <dbReference type="EMBL" id="TLD01437.1"/>
    </source>
</evidence>
<proteinExistence type="predicted"/>
<dbReference type="InterPro" id="IPR012902">
    <property type="entry name" value="N_methyl_site"/>
</dbReference>
<gene>
    <name evidence="2" type="ORF">DSM106044_01657</name>
</gene>
<feature type="transmembrane region" description="Helical" evidence="1">
    <location>
        <begin position="12"/>
        <end position="34"/>
    </location>
</feature>
<dbReference type="InterPro" id="IPR045584">
    <property type="entry name" value="Pilin-like"/>
</dbReference>
<dbReference type="NCBIfam" id="TIGR02532">
    <property type="entry name" value="IV_pilin_GFxxxE"/>
    <property type="match status" value="1"/>
</dbReference>
<keyword evidence="1" id="KW-0812">Transmembrane</keyword>
<accession>A0A4U8Q950</accession>
<evidence type="ECO:0000256" key="1">
    <source>
        <dbReference type="SAM" id="Phobius"/>
    </source>
</evidence>
<organism evidence="2 3">
    <name type="scientific">Robinsoniella peoriensis</name>
    <dbReference type="NCBI Taxonomy" id="180332"/>
    <lineage>
        <taxon>Bacteria</taxon>
        <taxon>Bacillati</taxon>
        <taxon>Bacillota</taxon>
        <taxon>Clostridia</taxon>
        <taxon>Lachnospirales</taxon>
        <taxon>Lachnospiraceae</taxon>
        <taxon>Robinsoniella</taxon>
    </lineage>
</organism>
<evidence type="ECO:0000313" key="3">
    <source>
        <dbReference type="Proteomes" id="UP000306509"/>
    </source>
</evidence>